<reference evidence="2 3" key="1">
    <citation type="submission" date="2019-03" db="EMBL/GenBank/DDBJ databases">
        <title>Genomic Encyclopedia of Type Strains, Phase IV (KMG-IV): sequencing the most valuable type-strain genomes for metagenomic binning, comparative biology and taxonomic classification.</title>
        <authorList>
            <person name="Goeker M."/>
        </authorList>
    </citation>
    <scope>NUCLEOTIDE SEQUENCE [LARGE SCALE GENOMIC DNA]</scope>
    <source>
        <strain evidence="2 3">DSM 25894</strain>
    </source>
</reference>
<dbReference type="Pfam" id="PF02620">
    <property type="entry name" value="YceD"/>
    <property type="match status" value="1"/>
</dbReference>
<dbReference type="InterPro" id="IPR003772">
    <property type="entry name" value="YceD"/>
</dbReference>
<dbReference type="EMBL" id="SMAN01000001">
    <property type="protein sequence ID" value="TCT26886.1"/>
    <property type="molecule type" value="Genomic_DNA"/>
</dbReference>
<gene>
    <name evidence="2" type="ORF">EDD68_101242</name>
</gene>
<accession>A0A4R3ND85</accession>
<dbReference type="AlphaFoldDB" id="A0A4R3ND85"/>
<organism evidence="2 3">
    <name type="scientific">Melghiribacillus thermohalophilus</name>
    <dbReference type="NCBI Taxonomy" id="1324956"/>
    <lineage>
        <taxon>Bacteria</taxon>
        <taxon>Bacillati</taxon>
        <taxon>Bacillota</taxon>
        <taxon>Bacilli</taxon>
        <taxon>Bacillales</taxon>
        <taxon>Bacillaceae</taxon>
        <taxon>Melghiribacillus</taxon>
    </lineage>
</organism>
<name>A0A4R3ND85_9BACI</name>
<evidence type="ECO:0000313" key="3">
    <source>
        <dbReference type="Proteomes" id="UP000294650"/>
    </source>
</evidence>
<protein>
    <recommendedName>
        <fullName evidence="4">DUF177 domain-containing protein</fullName>
    </recommendedName>
</protein>
<proteinExistence type="predicted"/>
<evidence type="ECO:0000256" key="1">
    <source>
        <dbReference type="SAM" id="MobiDB-lite"/>
    </source>
</evidence>
<evidence type="ECO:0008006" key="4">
    <source>
        <dbReference type="Google" id="ProtNLM"/>
    </source>
</evidence>
<evidence type="ECO:0000313" key="2">
    <source>
        <dbReference type="EMBL" id="TCT26886.1"/>
    </source>
</evidence>
<keyword evidence="3" id="KW-1185">Reference proteome</keyword>
<comment type="caution">
    <text evidence="2">The sequence shown here is derived from an EMBL/GenBank/DDBJ whole genome shotgun (WGS) entry which is preliminary data.</text>
</comment>
<feature type="region of interest" description="Disordered" evidence="1">
    <location>
        <begin position="122"/>
        <end position="156"/>
    </location>
</feature>
<dbReference type="Proteomes" id="UP000294650">
    <property type="component" value="Unassembled WGS sequence"/>
</dbReference>
<sequence length="168" mass="19284">MQLKRQSPFRFEEVVDLSELENLNNDIKKLPPVHVKGEANIRGDQITVSFTIRGEMILPCARTLADVHYPFSIDAFEVFTTSPYSDDEKEEVHKIDGEVLDLTPYIKENVLLEVPLQVFADDTDQESQTPFEGKGWQLTEEEPETEENAGKVDPRLAKLQQFFDQNDK</sequence>